<gene>
    <name evidence="3" type="ORF">A7K91_16980</name>
</gene>
<evidence type="ECO:0000256" key="1">
    <source>
        <dbReference type="SAM" id="MobiDB-lite"/>
    </source>
</evidence>
<keyword evidence="4" id="KW-1185">Reference proteome</keyword>
<reference evidence="3 4" key="1">
    <citation type="submission" date="2016-05" db="EMBL/GenBank/DDBJ databases">
        <title>Paenibacillus oryzae. sp. nov., isolated from the rice root.</title>
        <authorList>
            <person name="Zhang J."/>
            <person name="Zhang X."/>
        </authorList>
    </citation>
    <scope>NUCLEOTIDE SEQUENCE [LARGE SCALE GENOMIC DNA]</scope>
    <source>
        <strain evidence="3 4">1DrF-4</strain>
    </source>
</reference>
<dbReference type="PROSITE" id="PS51257">
    <property type="entry name" value="PROKAR_LIPOPROTEIN"/>
    <property type="match status" value="1"/>
</dbReference>
<name>A0A1A5YD01_9BACL</name>
<comment type="caution">
    <text evidence="3">The sequence shown here is derived from an EMBL/GenBank/DDBJ whole genome shotgun (WGS) entry which is preliminary data.</text>
</comment>
<keyword evidence="2" id="KW-0732">Signal</keyword>
<feature type="signal peptide" evidence="2">
    <location>
        <begin position="1"/>
        <end position="27"/>
    </location>
</feature>
<organism evidence="3 4">
    <name type="scientific">Paenibacillus oryzae</name>
    <dbReference type="NCBI Taxonomy" id="1844972"/>
    <lineage>
        <taxon>Bacteria</taxon>
        <taxon>Bacillati</taxon>
        <taxon>Bacillota</taxon>
        <taxon>Bacilli</taxon>
        <taxon>Bacillales</taxon>
        <taxon>Paenibacillaceae</taxon>
        <taxon>Paenibacillus</taxon>
    </lineage>
</organism>
<proteinExistence type="predicted"/>
<evidence type="ECO:0000313" key="4">
    <source>
        <dbReference type="Proteomes" id="UP000092024"/>
    </source>
</evidence>
<evidence type="ECO:0000313" key="3">
    <source>
        <dbReference type="EMBL" id="OBR63496.1"/>
    </source>
</evidence>
<dbReference type="Proteomes" id="UP000092024">
    <property type="component" value="Unassembled WGS sequence"/>
</dbReference>
<protein>
    <submittedName>
        <fullName evidence="3">Uncharacterized protein</fullName>
    </submittedName>
</protein>
<feature type="region of interest" description="Disordered" evidence="1">
    <location>
        <begin position="32"/>
        <end position="75"/>
    </location>
</feature>
<sequence>MPMKKNTTHLLSTTALALICLALMLSACSGKESGPTASTPASEATAQPTAPSTDDDSQEQNSKDAKLPEYLPSDFPLPSDAVIGTSQSSQNDGKKAALLILTSEQDMDSIVKLYKDYFEGLQISMDSQFVDERNIILQCEDEARGHSWSIIGGKTAASDDKIIELTITWSEI</sequence>
<dbReference type="EMBL" id="LYPA01000072">
    <property type="protein sequence ID" value="OBR63496.1"/>
    <property type="molecule type" value="Genomic_DNA"/>
</dbReference>
<feature type="chain" id="PRO_5008340206" evidence="2">
    <location>
        <begin position="28"/>
        <end position="172"/>
    </location>
</feature>
<evidence type="ECO:0000256" key="2">
    <source>
        <dbReference type="SAM" id="SignalP"/>
    </source>
</evidence>
<accession>A0A1A5YD01</accession>
<dbReference type="AlphaFoldDB" id="A0A1A5YD01"/>
<feature type="compositionally biased region" description="Low complexity" evidence="1">
    <location>
        <begin position="33"/>
        <end position="52"/>
    </location>
</feature>